<proteinExistence type="predicted"/>
<dbReference type="GO" id="GO:0001725">
    <property type="term" value="C:stress fiber"/>
    <property type="evidence" value="ECO:0007669"/>
    <property type="project" value="Ensembl"/>
</dbReference>
<dbReference type="SMART" id="SM00132">
    <property type="entry name" value="LIM"/>
    <property type="match status" value="3"/>
</dbReference>
<dbReference type="GeneTree" id="ENSGT00940000159003"/>
<sequence>MRASGVLVLFFSKRSQLLQTSLPSARAETSSTLGDRGLQASLGGGNPSPSSKMLSGKVEKRIASSVYITLAPPKRDAAVKGGIRPEACQPSSEPLREAAKPVGTQPLQASPPKKLPTSCPAGKQNGRTLGPTGPSPGQGGWSNGGFSSFPRPADVPTGSAPNLPPPPPPSPCLLLADALPARPAETLVPDLQKLNVASPRPLQASAVFPAELRQHRSQPSGPAQAREQQGPKEGVNGHLDRDVSRDVCAFCHKAIPARAPAIEAMRKQYHADCFTCRVCHCQLAGQRYYQRDGRPVCDSCYQDTLEKCAKCQAVILKHIVRALGNGYHPACFTCVVCGRSIGDESFAVDDQDQVHCVDDFYRKYASVCSACEEPIIPNEGRDVYKIECLGRNFHEACYRCEVCCAGTSPAFGGRAKGSARLLASTLGCADLLRLAATPISSVTLNFDCSPKWSDQIERMQQFHCKR</sequence>
<dbReference type="PANTHER" id="PTHR24207:SF1">
    <property type="entry name" value="FILAMIN-BINDING LIM PROTEIN 1"/>
    <property type="match status" value="1"/>
</dbReference>
<dbReference type="SUPFAM" id="SSF57716">
    <property type="entry name" value="Glucocorticoid receptor-like (DNA-binding domain)"/>
    <property type="match status" value="2"/>
</dbReference>
<dbReference type="GO" id="GO:0005737">
    <property type="term" value="C:cytoplasm"/>
    <property type="evidence" value="ECO:0007669"/>
    <property type="project" value="Ensembl"/>
</dbReference>
<evidence type="ECO:0000256" key="3">
    <source>
        <dbReference type="ARBA" id="ARBA00022833"/>
    </source>
</evidence>
<keyword evidence="4 5" id="KW-0440">LIM domain</keyword>
<dbReference type="GO" id="GO:0031005">
    <property type="term" value="F:filamin binding"/>
    <property type="evidence" value="ECO:0007669"/>
    <property type="project" value="Ensembl"/>
</dbReference>
<feature type="region of interest" description="Disordered" evidence="6">
    <location>
        <begin position="22"/>
        <end position="57"/>
    </location>
</feature>
<gene>
    <name evidence="8" type="primary">FBLIM1</name>
</gene>
<evidence type="ECO:0000313" key="8">
    <source>
        <dbReference type="Ensembl" id="ENSCPRP00005024661.1"/>
    </source>
</evidence>
<organism evidence="8 9">
    <name type="scientific">Crocodylus porosus</name>
    <name type="common">Saltwater crocodile</name>
    <name type="synonym">Estuarine crocodile</name>
    <dbReference type="NCBI Taxonomy" id="8502"/>
    <lineage>
        <taxon>Eukaryota</taxon>
        <taxon>Metazoa</taxon>
        <taxon>Chordata</taxon>
        <taxon>Craniata</taxon>
        <taxon>Vertebrata</taxon>
        <taxon>Euteleostomi</taxon>
        <taxon>Archelosauria</taxon>
        <taxon>Archosauria</taxon>
        <taxon>Crocodylia</taxon>
        <taxon>Longirostres</taxon>
        <taxon>Crocodylidae</taxon>
        <taxon>Crocodylus</taxon>
    </lineage>
</organism>
<dbReference type="FunFam" id="2.10.110.10:FF:000088">
    <property type="entry name" value="Filamin binding LIM protein 1"/>
    <property type="match status" value="1"/>
</dbReference>
<keyword evidence="2" id="KW-0677">Repeat</keyword>
<evidence type="ECO:0000256" key="4">
    <source>
        <dbReference type="ARBA" id="ARBA00023038"/>
    </source>
</evidence>
<protein>
    <submittedName>
        <fullName evidence="8">Filamin binding LIM protein 1</fullName>
    </submittedName>
</protein>
<dbReference type="InterPro" id="IPR001781">
    <property type="entry name" value="Znf_LIM"/>
</dbReference>
<dbReference type="OMA" id="CEVCVIQ"/>
<evidence type="ECO:0000259" key="7">
    <source>
        <dbReference type="PROSITE" id="PS50023"/>
    </source>
</evidence>
<dbReference type="CDD" id="cd08368">
    <property type="entry name" value="LIM"/>
    <property type="match status" value="1"/>
</dbReference>
<feature type="region of interest" description="Disordered" evidence="6">
    <location>
        <begin position="76"/>
        <end position="175"/>
    </location>
</feature>
<dbReference type="Ensembl" id="ENSCPRT00005028796.1">
    <property type="protein sequence ID" value="ENSCPRP00005024661.1"/>
    <property type="gene ID" value="ENSCPRG00005017141.1"/>
</dbReference>
<name>A0A7M4FG47_CROPO</name>
<feature type="compositionally biased region" description="Polar residues" evidence="6">
    <location>
        <begin position="22"/>
        <end position="33"/>
    </location>
</feature>
<dbReference type="PROSITE" id="PS50023">
    <property type="entry name" value="LIM_DOMAIN_2"/>
    <property type="match status" value="2"/>
</dbReference>
<keyword evidence="3 5" id="KW-0862">Zinc</keyword>
<reference evidence="8" key="1">
    <citation type="submission" date="2025-08" db="UniProtKB">
        <authorList>
            <consortium name="Ensembl"/>
        </authorList>
    </citation>
    <scope>IDENTIFICATION</scope>
</reference>
<dbReference type="Pfam" id="PF00412">
    <property type="entry name" value="LIM"/>
    <property type="match status" value="2"/>
</dbReference>
<keyword evidence="1 5" id="KW-0479">Metal-binding</keyword>
<dbReference type="AlphaFoldDB" id="A0A7M4FG47"/>
<evidence type="ECO:0000256" key="2">
    <source>
        <dbReference type="ARBA" id="ARBA00022737"/>
    </source>
</evidence>
<dbReference type="PANTHER" id="PTHR24207">
    <property type="entry name" value="ZYX102 PROTEIN"/>
    <property type="match status" value="1"/>
</dbReference>
<dbReference type="GO" id="GO:0001650">
    <property type="term" value="C:fibrillar center"/>
    <property type="evidence" value="ECO:0007669"/>
    <property type="project" value="Ensembl"/>
</dbReference>
<dbReference type="Proteomes" id="UP000594220">
    <property type="component" value="Unplaced"/>
</dbReference>
<dbReference type="GO" id="GO:0071944">
    <property type="term" value="C:cell periphery"/>
    <property type="evidence" value="ECO:0007669"/>
    <property type="project" value="Ensembl"/>
</dbReference>
<feature type="domain" description="LIM zinc-binding" evidence="7">
    <location>
        <begin position="246"/>
        <end position="307"/>
    </location>
</feature>
<feature type="region of interest" description="Disordered" evidence="6">
    <location>
        <begin position="212"/>
        <end position="238"/>
    </location>
</feature>
<feature type="domain" description="LIM zinc-binding" evidence="7">
    <location>
        <begin position="308"/>
        <end position="366"/>
    </location>
</feature>
<keyword evidence="9" id="KW-1185">Reference proteome</keyword>
<evidence type="ECO:0000256" key="5">
    <source>
        <dbReference type="PROSITE-ProRule" id="PRU00125"/>
    </source>
</evidence>
<dbReference type="GO" id="GO:0046872">
    <property type="term" value="F:metal ion binding"/>
    <property type="evidence" value="ECO:0007669"/>
    <property type="project" value="UniProtKB-KW"/>
</dbReference>
<evidence type="ECO:0000256" key="6">
    <source>
        <dbReference type="SAM" id="MobiDB-lite"/>
    </source>
</evidence>
<dbReference type="PROSITE" id="PS00478">
    <property type="entry name" value="LIM_DOMAIN_1"/>
    <property type="match status" value="1"/>
</dbReference>
<dbReference type="GO" id="GO:0098609">
    <property type="term" value="P:cell-cell adhesion"/>
    <property type="evidence" value="ECO:0007669"/>
    <property type="project" value="Ensembl"/>
</dbReference>
<dbReference type="CDD" id="cd09372">
    <property type="entry name" value="LIM2_FBLP-1"/>
    <property type="match status" value="1"/>
</dbReference>
<dbReference type="GO" id="GO:0033623">
    <property type="term" value="P:regulation of integrin activation"/>
    <property type="evidence" value="ECO:0007669"/>
    <property type="project" value="Ensembl"/>
</dbReference>
<accession>A0A7M4FG47</accession>
<evidence type="ECO:0000256" key="1">
    <source>
        <dbReference type="ARBA" id="ARBA00022723"/>
    </source>
</evidence>
<feature type="compositionally biased region" description="Pro residues" evidence="6">
    <location>
        <begin position="162"/>
        <end position="171"/>
    </location>
</feature>
<dbReference type="Gene3D" id="2.10.110.10">
    <property type="entry name" value="Cysteine Rich Protein"/>
    <property type="match status" value="3"/>
</dbReference>
<evidence type="ECO:0000313" key="9">
    <source>
        <dbReference type="Proteomes" id="UP000594220"/>
    </source>
</evidence>
<dbReference type="GO" id="GO:0005925">
    <property type="term" value="C:focal adhesion"/>
    <property type="evidence" value="ECO:0007669"/>
    <property type="project" value="Ensembl"/>
</dbReference>
<reference evidence="8" key="2">
    <citation type="submission" date="2025-09" db="UniProtKB">
        <authorList>
            <consortium name="Ensembl"/>
        </authorList>
    </citation>
    <scope>IDENTIFICATION</scope>
</reference>
<dbReference type="FunFam" id="2.10.110.10:FF:000097">
    <property type="entry name" value="Filamin-binding LIM protein 1"/>
    <property type="match status" value="1"/>
</dbReference>